<dbReference type="SUPFAM" id="SSF53474">
    <property type="entry name" value="alpha/beta-Hydrolases"/>
    <property type="match status" value="1"/>
</dbReference>
<evidence type="ECO:0000259" key="3">
    <source>
        <dbReference type="Pfam" id="PF12146"/>
    </source>
</evidence>
<keyword evidence="4" id="KW-0378">Hydrolase</keyword>
<dbReference type="InterPro" id="IPR050266">
    <property type="entry name" value="AB_hydrolase_sf"/>
</dbReference>
<dbReference type="Gene3D" id="3.40.50.1820">
    <property type="entry name" value="alpha/beta hydrolase"/>
    <property type="match status" value="1"/>
</dbReference>
<dbReference type="GO" id="GO:0052689">
    <property type="term" value="F:carboxylic ester hydrolase activity"/>
    <property type="evidence" value="ECO:0007669"/>
    <property type="project" value="InterPro"/>
</dbReference>
<sequence>MATDASFKIKGGKVGILLLHRLCGTPVEMRFVASGLAKQGYTVHCPTLAGHCGSETELKATSWTDWYRSAEMALDELRQECDVVIAGGLSAGAVLAVLLAAKNPTKVNGTALLAPTLWLNGWMIPWYARLFPLVRFKWFANLMSFPHHDPHGIKDERIRDFIQRARVSRGTSETGNPSTPGGAVFEHRRMVSAVRKLVSYVRQPTLIVHPLEDDYAAMSNATYLRDSLGGPVDLEVLDDCYHIVTVDRQRHLVVDAIDRFVANLTGVTAEAHSDVRALSTVSAA</sequence>
<dbReference type="OrthoDB" id="8476759at2"/>
<dbReference type="Proteomes" id="UP000002033">
    <property type="component" value="Chromosome"/>
</dbReference>
<feature type="transmembrane region" description="Helical" evidence="2">
    <location>
        <begin position="107"/>
        <end position="128"/>
    </location>
</feature>
<dbReference type="HOGENOM" id="CLU_076594_1_0_5"/>
<feature type="domain" description="Serine aminopeptidase S33" evidence="3">
    <location>
        <begin position="16"/>
        <end position="248"/>
    </location>
</feature>
<dbReference type="ESTHER" id="hypda-d8jpn3">
    <property type="family name" value="CarbLipBact_2"/>
</dbReference>
<evidence type="ECO:0000313" key="4">
    <source>
        <dbReference type="EMBL" id="ADJ23767.1"/>
    </source>
</evidence>
<dbReference type="eggNOG" id="COG1647">
    <property type="taxonomic scope" value="Bacteria"/>
</dbReference>
<dbReference type="InterPro" id="IPR029058">
    <property type="entry name" value="AB_hydrolase_fold"/>
</dbReference>
<dbReference type="EMBL" id="CP002083">
    <property type="protein sequence ID" value="ADJ23767.1"/>
    <property type="molecule type" value="Genomic_DNA"/>
</dbReference>
<dbReference type="RefSeq" id="WP_013215926.1">
    <property type="nucleotide sequence ID" value="NC_014313.1"/>
</dbReference>
<accession>D8JPN3</accession>
<dbReference type="GO" id="GO:0016020">
    <property type="term" value="C:membrane"/>
    <property type="evidence" value="ECO:0007669"/>
    <property type="project" value="TreeGrafter"/>
</dbReference>
<dbReference type="AlphaFoldDB" id="D8JPN3"/>
<dbReference type="PANTHER" id="PTHR43798:SF33">
    <property type="entry name" value="HYDROLASE, PUTATIVE (AFU_ORTHOLOGUE AFUA_2G14860)-RELATED"/>
    <property type="match status" value="1"/>
</dbReference>
<keyword evidence="5" id="KW-1185">Reference proteome</keyword>
<protein>
    <submittedName>
        <fullName evidence="4">Alpha/beta hydrolase fold protein</fullName>
    </submittedName>
</protein>
<keyword evidence="2" id="KW-0812">Transmembrane</keyword>
<feature type="transmembrane region" description="Helical" evidence="2">
    <location>
        <begin position="83"/>
        <end position="101"/>
    </location>
</feature>
<feature type="active site" description="Charge relay system" evidence="1">
    <location>
        <position position="242"/>
    </location>
</feature>
<evidence type="ECO:0000313" key="5">
    <source>
        <dbReference type="Proteomes" id="UP000002033"/>
    </source>
</evidence>
<dbReference type="STRING" id="582899.Hden_1966"/>
<evidence type="ECO:0000256" key="1">
    <source>
        <dbReference type="PIRSR" id="PIRSR017388-1"/>
    </source>
</evidence>
<feature type="active site" description="Nucleophile" evidence="1">
    <location>
        <position position="90"/>
    </location>
</feature>
<feature type="active site" description="Charge relay system" evidence="1">
    <location>
        <position position="213"/>
    </location>
</feature>
<gene>
    <name evidence="4" type="ordered locus">Hden_1966</name>
</gene>
<keyword evidence="2" id="KW-1133">Transmembrane helix</keyword>
<keyword evidence="2" id="KW-0472">Membrane</keyword>
<dbReference type="PANTHER" id="PTHR43798">
    <property type="entry name" value="MONOACYLGLYCEROL LIPASE"/>
    <property type="match status" value="1"/>
</dbReference>
<name>D8JPN3_HYPDA</name>
<dbReference type="KEGG" id="hdn:Hden_1966"/>
<proteinExistence type="predicted"/>
<evidence type="ECO:0000256" key="2">
    <source>
        <dbReference type="SAM" id="Phobius"/>
    </source>
</evidence>
<dbReference type="InterPro" id="IPR012354">
    <property type="entry name" value="Esterase_lipase"/>
</dbReference>
<dbReference type="Pfam" id="PF12146">
    <property type="entry name" value="Hydrolase_4"/>
    <property type="match status" value="1"/>
</dbReference>
<dbReference type="InterPro" id="IPR022742">
    <property type="entry name" value="Hydrolase_4"/>
</dbReference>
<organism evidence="4 5">
    <name type="scientific">Hyphomicrobium denitrificans (strain ATCC 51888 / DSM 1869 / NCIMB 11706 / TK 0415)</name>
    <dbReference type="NCBI Taxonomy" id="582899"/>
    <lineage>
        <taxon>Bacteria</taxon>
        <taxon>Pseudomonadati</taxon>
        <taxon>Pseudomonadota</taxon>
        <taxon>Alphaproteobacteria</taxon>
        <taxon>Hyphomicrobiales</taxon>
        <taxon>Hyphomicrobiaceae</taxon>
        <taxon>Hyphomicrobium</taxon>
    </lineage>
</organism>
<reference evidence="5" key="1">
    <citation type="journal article" date="2011" name="J. Bacteriol.">
        <title>Genome sequences of eight morphologically diverse alphaproteobacteria.</title>
        <authorList>
            <consortium name="US DOE Joint Genome Institute"/>
            <person name="Brown P.J."/>
            <person name="Kysela D.T."/>
            <person name="Buechlein A."/>
            <person name="Hemmerich C."/>
            <person name="Brun Y.V."/>
        </authorList>
    </citation>
    <scope>NUCLEOTIDE SEQUENCE [LARGE SCALE GENOMIC DNA]</scope>
    <source>
        <strain evidence="5">ATCC 51888 / DSM 1869 / NCIB 11706 / TK 0415</strain>
    </source>
</reference>
<dbReference type="PIRSF" id="PIRSF017388">
    <property type="entry name" value="Esterase_lipase"/>
    <property type="match status" value="1"/>
</dbReference>